<dbReference type="EMBL" id="GBXM01074167">
    <property type="protein sequence ID" value="JAH34410.1"/>
    <property type="molecule type" value="Transcribed_RNA"/>
</dbReference>
<reference evidence="1" key="2">
    <citation type="journal article" date="2015" name="Fish Shellfish Immunol.">
        <title>Early steps in the European eel (Anguilla anguilla)-Vibrio vulnificus interaction in the gills: Role of the RtxA13 toxin.</title>
        <authorList>
            <person name="Callol A."/>
            <person name="Pajuelo D."/>
            <person name="Ebbesson L."/>
            <person name="Teles M."/>
            <person name="MacKenzie S."/>
            <person name="Amaro C."/>
        </authorList>
    </citation>
    <scope>NUCLEOTIDE SEQUENCE</scope>
</reference>
<name>A0A0E9S180_ANGAN</name>
<reference evidence="1" key="1">
    <citation type="submission" date="2014-11" db="EMBL/GenBank/DDBJ databases">
        <authorList>
            <person name="Amaro Gonzalez C."/>
        </authorList>
    </citation>
    <scope>NUCLEOTIDE SEQUENCE</scope>
</reference>
<organism evidence="1">
    <name type="scientific">Anguilla anguilla</name>
    <name type="common">European freshwater eel</name>
    <name type="synonym">Muraena anguilla</name>
    <dbReference type="NCBI Taxonomy" id="7936"/>
    <lineage>
        <taxon>Eukaryota</taxon>
        <taxon>Metazoa</taxon>
        <taxon>Chordata</taxon>
        <taxon>Craniata</taxon>
        <taxon>Vertebrata</taxon>
        <taxon>Euteleostomi</taxon>
        <taxon>Actinopterygii</taxon>
        <taxon>Neopterygii</taxon>
        <taxon>Teleostei</taxon>
        <taxon>Anguilliformes</taxon>
        <taxon>Anguillidae</taxon>
        <taxon>Anguilla</taxon>
    </lineage>
</organism>
<protein>
    <submittedName>
        <fullName evidence="1">Uncharacterized protein</fullName>
    </submittedName>
</protein>
<sequence length="56" mass="6937">MWHGNKSLYFYISLQIYFFMNKKAHTSPRFPMKFQNCTDNFSLYSNRKVNYTDFQH</sequence>
<proteinExistence type="predicted"/>
<dbReference type="AlphaFoldDB" id="A0A0E9S180"/>
<accession>A0A0E9S180</accession>
<evidence type="ECO:0000313" key="1">
    <source>
        <dbReference type="EMBL" id="JAH34410.1"/>
    </source>
</evidence>